<dbReference type="RefSeq" id="WP_006902743.1">
    <property type="nucleotide sequence ID" value="NZ_JH976535.1"/>
</dbReference>
<proteinExistence type="predicted"/>
<evidence type="ECO:0000313" key="3">
    <source>
        <dbReference type="Proteomes" id="UP000005710"/>
    </source>
</evidence>
<accession>K6QDI9</accession>
<feature type="compositionally biased region" description="Basic residues" evidence="1">
    <location>
        <begin position="394"/>
        <end position="404"/>
    </location>
</feature>
<dbReference type="Pfam" id="PF05258">
    <property type="entry name" value="DciA"/>
    <property type="match status" value="1"/>
</dbReference>
<name>K6QDI9_9FIRM</name>
<comment type="caution">
    <text evidence="2">The sequence shown here is derived from an EMBL/GenBank/DDBJ whole genome shotgun (WGS) entry which is preliminary data.</text>
</comment>
<keyword evidence="3" id="KW-1185">Reference proteome</keyword>
<protein>
    <recommendedName>
        <fullName evidence="4">RNA-binding protein containing Zn ribbon</fullName>
    </recommendedName>
</protein>
<dbReference type="Proteomes" id="UP000005710">
    <property type="component" value="Unassembled WGS sequence"/>
</dbReference>
<feature type="compositionally biased region" description="Gly residues" evidence="1">
    <location>
        <begin position="373"/>
        <end position="382"/>
    </location>
</feature>
<dbReference type="HOGENOM" id="CLU_051683_0_0_9"/>
<evidence type="ECO:0008006" key="4">
    <source>
        <dbReference type="Google" id="ProtNLM"/>
    </source>
</evidence>
<reference evidence="2" key="1">
    <citation type="submission" date="2010-10" db="EMBL/GenBank/DDBJ databases">
        <authorList>
            <consortium name="US DOE Joint Genome Institute (JGI-PGF)"/>
            <person name="Lucas S."/>
            <person name="Copeland A."/>
            <person name="Lapidus A."/>
            <person name="Bruce D."/>
            <person name="Goodwin L."/>
            <person name="Pitluck S."/>
            <person name="Kyrpides N."/>
            <person name="Mavromatis K."/>
            <person name="Detter J.C."/>
            <person name="Han C."/>
            <person name="Land M."/>
            <person name="Hauser L."/>
            <person name="Markowitz V."/>
            <person name="Cheng J.-F."/>
            <person name="Hugenholtz P."/>
            <person name="Woyke T."/>
            <person name="Wu D."/>
            <person name="Pukall R."/>
            <person name="Wahrenburg C."/>
            <person name="Brambilla E."/>
            <person name="Klenk H.-P."/>
            <person name="Eisen J.A."/>
        </authorList>
    </citation>
    <scope>NUCLEOTIDE SEQUENCE [LARGE SCALE GENOMIC DNA]</scope>
    <source>
        <strain evidence="2">DSM 13965</strain>
    </source>
</reference>
<feature type="region of interest" description="Disordered" evidence="1">
    <location>
        <begin position="1"/>
        <end position="35"/>
    </location>
</feature>
<evidence type="ECO:0000256" key="1">
    <source>
        <dbReference type="SAM" id="MobiDB-lite"/>
    </source>
</evidence>
<dbReference type="eggNOG" id="COG5512">
    <property type="taxonomic scope" value="Bacteria"/>
</dbReference>
<gene>
    <name evidence="2" type="ORF">ThesuDRAFT_00465</name>
</gene>
<feature type="region of interest" description="Disordered" evidence="1">
    <location>
        <begin position="124"/>
        <end position="180"/>
    </location>
</feature>
<dbReference type="PANTHER" id="PTHR36456:SF1">
    <property type="entry name" value="UPF0232 PROTEIN SCO3875"/>
    <property type="match status" value="1"/>
</dbReference>
<evidence type="ECO:0000313" key="2">
    <source>
        <dbReference type="EMBL" id="EKP94761.1"/>
    </source>
</evidence>
<dbReference type="EMBL" id="AENY02000002">
    <property type="protein sequence ID" value="EKP94761.1"/>
    <property type="molecule type" value="Genomic_DNA"/>
</dbReference>
<dbReference type="STRING" id="867903.ThesuDRAFT_00465"/>
<dbReference type="PANTHER" id="PTHR36456">
    <property type="entry name" value="UPF0232 PROTEIN SCO3875"/>
    <property type="match status" value="1"/>
</dbReference>
<dbReference type="InterPro" id="IPR007922">
    <property type="entry name" value="DciA-like"/>
</dbReference>
<dbReference type="AlphaFoldDB" id="K6QDI9"/>
<organism evidence="2 3">
    <name type="scientific">Thermaerobacter subterraneus DSM 13965</name>
    <dbReference type="NCBI Taxonomy" id="867903"/>
    <lineage>
        <taxon>Bacteria</taxon>
        <taxon>Bacillati</taxon>
        <taxon>Bacillota</taxon>
        <taxon>Clostridia</taxon>
        <taxon>Eubacteriales</taxon>
        <taxon>Clostridiales Family XVII. Incertae Sedis</taxon>
        <taxon>Thermaerobacter</taxon>
    </lineage>
</organism>
<sequence length="416" mass="43844">MAGMRRQPANRDAGAMAGRTGREATEGRSGGPAQALGPVLEGLLTRLGLATRARRFRILQEWARVVGPVIAARARPYRLTGDVLWVAVQHPGWAQELSFLKGKIVADLNAAAGVPVIRDIRFTAGPRGPRREAPSGAPSAAVSRVLPGGCASPGDGRVPAAPSGRELAGEPGGTDNRLPWPADPALQEAATRWLGAARWRRRWALERGWRPCGSCGSLFPPGPEAGGTAGAGLCPACRAAREERLRQQVRALLERDPWLTCPQVAQALGVGPEVVARLYREERAALQDRWRARLRVLAAGLRRGEPPPPETRSLLLRYVLLRTGREPGALTAEEALAALGVRLAPLWEACFSGSLPGARTGPAGGNRRPLGRQPGGPDGGRAGPVVPPGQGRPARSRPGSRPRRPGAVGEGPGEGT</sequence>
<feature type="region of interest" description="Disordered" evidence="1">
    <location>
        <begin position="358"/>
        <end position="416"/>
    </location>
</feature>
<reference evidence="2" key="2">
    <citation type="submission" date="2012-10" db="EMBL/GenBank/DDBJ databases">
        <title>Improved high-quality draft of Thermaerobacter subterraneus C21, DSM 13965.</title>
        <authorList>
            <consortium name="DOE Joint Genome Institute"/>
            <person name="Eisen J."/>
            <person name="Huntemann M."/>
            <person name="Wei C.-L."/>
            <person name="Han J."/>
            <person name="Detter J.C."/>
            <person name="Han C."/>
            <person name="Tapia R."/>
            <person name="Chen A."/>
            <person name="Kyrpides N."/>
            <person name="Mavromatis K."/>
            <person name="Markowitz V."/>
            <person name="Szeto E."/>
            <person name="Ivanova N."/>
            <person name="Mikhailova N."/>
            <person name="Ovchinnikova G."/>
            <person name="Pagani I."/>
            <person name="Pati A."/>
            <person name="Goodwin L."/>
            <person name="Nordberg H.P."/>
            <person name="Cantor M.N."/>
            <person name="Hua S.X."/>
            <person name="Woyke T."/>
            <person name="Eisen J."/>
            <person name="Klenk H.-P."/>
        </authorList>
    </citation>
    <scope>NUCLEOTIDE SEQUENCE [LARGE SCALE GENOMIC DNA]</scope>
    <source>
        <strain evidence="2">DSM 13965</strain>
    </source>
</reference>